<sequence length="307" mass="35469">MGNSPRLVRFDWAAKRLLRNKSNFVILEGFLTTLLGEKIRIERILESEGNQDRFEDKFNRVDMLAENSKGELIIIEVQNSSEVDYFHRMLYGTCKAIAEYINQGDPYDQVHKVYSVNIVYFDLGQGEDYVYHGYTVFRGLHNDDVLQLSVAQQQKFIRREAGELFPEYYVLRVNDFDRHAVTPLDEWILFLKTGEIDEHVNAEGLLEARNRLRIDDLDEEERKAYLRHQENVRYQKSLLETKLIEGKLEGKLEGRAEGLAEGLAEGRAEGELETKRTIARNMKTTGVDIAVISQCTGLSVDEIEKLT</sequence>
<dbReference type="RefSeq" id="WP_262434459.1">
    <property type="nucleotide sequence ID" value="NZ_JACRTF010000001.1"/>
</dbReference>
<reference evidence="1" key="1">
    <citation type="submission" date="2020-08" db="EMBL/GenBank/DDBJ databases">
        <title>Genome public.</title>
        <authorList>
            <person name="Liu C."/>
            <person name="Sun Q."/>
        </authorList>
    </citation>
    <scope>NUCLEOTIDE SEQUENCE</scope>
    <source>
        <strain evidence="1">N12</strain>
    </source>
</reference>
<dbReference type="Pfam" id="PF12784">
    <property type="entry name" value="PDDEXK_2"/>
    <property type="match status" value="1"/>
</dbReference>
<dbReference type="NCBIfam" id="TIGR01784">
    <property type="entry name" value="T_den_put_tspse"/>
    <property type="match status" value="1"/>
</dbReference>
<protein>
    <submittedName>
        <fullName evidence="1">Rpn family recombination-promoting nuclease/putative transposase</fullName>
    </submittedName>
</protein>
<dbReference type="InterPro" id="IPR010106">
    <property type="entry name" value="RpnA"/>
</dbReference>
<comment type="caution">
    <text evidence="1">The sequence shown here is derived from an EMBL/GenBank/DDBJ whole genome shotgun (WGS) entry which is preliminary data.</text>
</comment>
<dbReference type="PANTHER" id="PTHR41317">
    <property type="entry name" value="PD-(D_E)XK NUCLEASE FAMILY TRANSPOSASE"/>
    <property type="match status" value="1"/>
</dbReference>
<evidence type="ECO:0000313" key="1">
    <source>
        <dbReference type="EMBL" id="MBC8593316.1"/>
    </source>
</evidence>
<dbReference type="Proteomes" id="UP000651085">
    <property type="component" value="Unassembled WGS sequence"/>
</dbReference>
<dbReference type="AlphaFoldDB" id="A0A926F4N9"/>
<keyword evidence="2" id="KW-1185">Reference proteome</keyword>
<accession>A0A926F4N9</accession>
<evidence type="ECO:0000313" key="2">
    <source>
        <dbReference type="Proteomes" id="UP000651085"/>
    </source>
</evidence>
<dbReference type="EMBL" id="JACRTF010000001">
    <property type="protein sequence ID" value="MBC8593316.1"/>
    <property type="molecule type" value="Genomic_DNA"/>
</dbReference>
<proteinExistence type="predicted"/>
<dbReference type="PANTHER" id="PTHR41317:SF1">
    <property type="entry name" value="PD-(D_E)XK NUCLEASE FAMILY TRANSPOSASE"/>
    <property type="match status" value="1"/>
</dbReference>
<name>A0A926F4N9_9BACT</name>
<gene>
    <name evidence="1" type="ORF">H8744_08680</name>
</gene>
<organism evidence="1 2">
    <name type="scientific">Jilunia laotingensis</name>
    <dbReference type="NCBI Taxonomy" id="2763675"/>
    <lineage>
        <taxon>Bacteria</taxon>
        <taxon>Pseudomonadati</taxon>
        <taxon>Bacteroidota</taxon>
        <taxon>Bacteroidia</taxon>
        <taxon>Bacteroidales</taxon>
        <taxon>Bacteroidaceae</taxon>
        <taxon>Jilunia</taxon>
    </lineage>
</organism>